<dbReference type="Proteomes" id="UP000287101">
    <property type="component" value="Unassembled WGS sequence"/>
</dbReference>
<evidence type="ECO:0000313" key="15">
    <source>
        <dbReference type="EMBL" id="RSU01636.1"/>
    </source>
</evidence>
<feature type="transmembrane region" description="Helical" evidence="12">
    <location>
        <begin position="26"/>
        <end position="44"/>
    </location>
</feature>
<dbReference type="PROSITE" id="PS50893">
    <property type="entry name" value="ABC_TRANSPORTER_2"/>
    <property type="match status" value="1"/>
</dbReference>
<feature type="transmembrane region" description="Helical" evidence="12">
    <location>
        <begin position="64"/>
        <end position="84"/>
    </location>
</feature>
<sequence length="581" mass="65630">MQSKKESSVIDMLSFVFKKVYKEWKVILVSLVALVLIALVEFSIPQVTQTIIDDIIPAKSKSLLFQAIFWLGFLTVSLNILSYISTYLMSKISQEAVAELKQDLYGHVLEQDLTYFETQKTGDLMTRLTSDVRTIQDLISPSTLKIISNIVTFTLVLGFLFYTDWKLSLMIAVTFPMLYVVNDFFSKRMKANFRKVRESSARFNNHLQMTLTSILMIKNSATEPFEEERLKEVNEEVKSNQLQATKTQALFSPSMDLVNFLGVAIVLTYGTLKIFDGDLTVGSMMSYLAYLKLLQNPIRSMTQMISRFQQALVSYERLMDIYDSEPRVVTTDDAVEIQRLEKGITFDNVSFHYLEGNKVLTDLNFTIPKGKLVALVGSSGSGKTTVTRLLSRLYDPTAGSIKIDNHDLKEIEIESLRQAIGIVSQDIELMDGSVRDNITYGIFDKSEDDLLKAIDAARLTEFVEDLPQGLETQIGERGMKLSGGQKQRLAIARVFLKNAPILILDEATAALDNESERFIQQSLEELLEQKTALVIAHRLSTIHHADTILVMEKGQIVESGNHQELMAQAGRYETLYSAQFK</sequence>
<dbReference type="EMBL" id="NGJY01000005">
    <property type="protein sequence ID" value="RSU01636.1"/>
    <property type="molecule type" value="Genomic_DNA"/>
</dbReference>
<evidence type="ECO:0000256" key="5">
    <source>
        <dbReference type="ARBA" id="ARBA00022840"/>
    </source>
</evidence>
<dbReference type="GO" id="GO:0005886">
    <property type="term" value="C:plasma membrane"/>
    <property type="evidence" value="ECO:0007669"/>
    <property type="project" value="UniProtKB-SubCell"/>
</dbReference>
<feature type="transmembrane region" description="Helical" evidence="12">
    <location>
        <begin position="167"/>
        <end position="185"/>
    </location>
</feature>
<evidence type="ECO:0000256" key="10">
    <source>
        <dbReference type="ARBA" id="ARBA00061674"/>
    </source>
</evidence>
<dbReference type="Gene3D" id="3.40.50.300">
    <property type="entry name" value="P-loop containing nucleotide triphosphate hydrolases"/>
    <property type="match status" value="1"/>
</dbReference>
<dbReference type="FunFam" id="3.40.50.300:FF:000218">
    <property type="entry name" value="Multidrug ABC transporter ATP-binding protein"/>
    <property type="match status" value="1"/>
</dbReference>
<keyword evidence="16" id="KW-1185">Reference proteome</keyword>
<dbReference type="Pfam" id="PF00664">
    <property type="entry name" value="ABC_membrane"/>
    <property type="match status" value="1"/>
</dbReference>
<evidence type="ECO:0000256" key="2">
    <source>
        <dbReference type="ARBA" id="ARBA00012191"/>
    </source>
</evidence>
<evidence type="ECO:0000256" key="11">
    <source>
        <dbReference type="ARBA" id="ARBA00072598"/>
    </source>
</evidence>
<dbReference type="GO" id="GO:0016887">
    <property type="term" value="F:ATP hydrolysis activity"/>
    <property type="evidence" value="ECO:0007669"/>
    <property type="project" value="InterPro"/>
</dbReference>
<dbReference type="PANTHER" id="PTHR43394:SF1">
    <property type="entry name" value="ATP-BINDING CASSETTE SUB-FAMILY B MEMBER 10, MITOCHONDRIAL"/>
    <property type="match status" value="1"/>
</dbReference>
<evidence type="ECO:0000256" key="4">
    <source>
        <dbReference type="ARBA" id="ARBA00022741"/>
    </source>
</evidence>
<dbReference type="GO" id="GO:0015421">
    <property type="term" value="F:ABC-type oligopeptide transporter activity"/>
    <property type="evidence" value="ECO:0007669"/>
    <property type="project" value="TreeGrafter"/>
</dbReference>
<keyword evidence="3 12" id="KW-0812">Transmembrane</keyword>
<evidence type="ECO:0000259" key="13">
    <source>
        <dbReference type="PROSITE" id="PS50893"/>
    </source>
</evidence>
<dbReference type="Pfam" id="PF00005">
    <property type="entry name" value="ABC_tran"/>
    <property type="match status" value="1"/>
</dbReference>
<protein>
    <recommendedName>
        <fullName evidence="11">Multidrug resistance ABC transporter ATP-binding and permease protein</fullName>
        <ecNumber evidence="2">7.6.2.2</ecNumber>
    </recommendedName>
</protein>
<keyword evidence="5" id="KW-0067">ATP-binding</keyword>
<evidence type="ECO:0000256" key="9">
    <source>
        <dbReference type="ARBA" id="ARBA00059943"/>
    </source>
</evidence>
<comment type="subcellular location">
    <subcellularLocation>
        <location evidence="1">Cell membrane</location>
        <topology evidence="1">Multi-pass membrane protein</topology>
    </subcellularLocation>
</comment>
<evidence type="ECO:0000256" key="7">
    <source>
        <dbReference type="ARBA" id="ARBA00023136"/>
    </source>
</evidence>
<evidence type="ECO:0000259" key="14">
    <source>
        <dbReference type="PROSITE" id="PS50929"/>
    </source>
</evidence>
<comment type="caution">
    <text evidence="15">The sequence shown here is derived from an EMBL/GenBank/DDBJ whole genome shotgun (WGS) entry which is preliminary data.</text>
</comment>
<dbReference type="RefSeq" id="WP_126832754.1">
    <property type="nucleotide sequence ID" value="NZ_CBCRYB010000008.1"/>
</dbReference>
<accession>A0A430A4H3</accession>
<dbReference type="PROSITE" id="PS00211">
    <property type="entry name" value="ABC_TRANSPORTER_1"/>
    <property type="match status" value="1"/>
</dbReference>
<dbReference type="PANTHER" id="PTHR43394">
    <property type="entry name" value="ATP-DEPENDENT PERMEASE MDL1, MITOCHONDRIAL"/>
    <property type="match status" value="1"/>
</dbReference>
<dbReference type="InterPro" id="IPR036640">
    <property type="entry name" value="ABC1_TM_sf"/>
</dbReference>
<dbReference type="InterPro" id="IPR011527">
    <property type="entry name" value="ABC1_TM_dom"/>
</dbReference>
<dbReference type="SUPFAM" id="SSF52540">
    <property type="entry name" value="P-loop containing nucleoside triphosphate hydrolases"/>
    <property type="match status" value="1"/>
</dbReference>
<reference evidence="15 16" key="1">
    <citation type="submission" date="2017-05" db="EMBL/GenBank/DDBJ databases">
        <title>Vagococcus spp. assemblies.</title>
        <authorList>
            <person name="Gulvik C.A."/>
        </authorList>
    </citation>
    <scope>NUCLEOTIDE SEQUENCE [LARGE SCALE GENOMIC DNA]</scope>
    <source>
        <strain evidence="15 16">CCUG 41755</strain>
    </source>
</reference>
<comment type="catalytic activity">
    <reaction evidence="8">
        <text>ATP + H2O + xenobioticSide 1 = ADP + phosphate + xenobioticSide 2.</text>
        <dbReference type="EC" id="7.6.2.2"/>
    </reaction>
</comment>
<dbReference type="GO" id="GO:0005524">
    <property type="term" value="F:ATP binding"/>
    <property type="evidence" value="ECO:0007669"/>
    <property type="project" value="UniProtKB-KW"/>
</dbReference>
<dbReference type="InterPro" id="IPR027417">
    <property type="entry name" value="P-loop_NTPase"/>
</dbReference>
<feature type="domain" description="ABC transporter" evidence="13">
    <location>
        <begin position="344"/>
        <end position="578"/>
    </location>
</feature>
<evidence type="ECO:0000313" key="16">
    <source>
        <dbReference type="Proteomes" id="UP000287101"/>
    </source>
</evidence>
<dbReference type="InterPro" id="IPR039421">
    <property type="entry name" value="Type_1_exporter"/>
</dbReference>
<dbReference type="InterPro" id="IPR003593">
    <property type="entry name" value="AAA+_ATPase"/>
</dbReference>
<dbReference type="SUPFAM" id="SSF90123">
    <property type="entry name" value="ABC transporter transmembrane region"/>
    <property type="match status" value="1"/>
</dbReference>
<name>A0A430A4H3_9ENTE</name>
<keyword evidence="7 12" id="KW-0472">Membrane</keyword>
<evidence type="ECO:0000256" key="6">
    <source>
        <dbReference type="ARBA" id="ARBA00022989"/>
    </source>
</evidence>
<evidence type="ECO:0000256" key="1">
    <source>
        <dbReference type="ARBA" id="ARBA00004651"/>
    </source>
</evidence>
<evidence type="ECO:0000256" key="8">
    <source>
        <dbReference type="ARBA" id="ARBA00034018"/>
    </source>
</evidence>
<dbReference type="EC" id="7.6.2.2" evidence="2"/>
<dbReference type="InterPro" id="IPR017871">
    <property type="entry name" value="ABC_transporter-like_CS"/>
</dbReference>
<comment type="function">
    <text evidence="9">Efflux transporter for a variety of amphiphilic cationic compounds, including antibiotics.</text>
</comment>
<dbReference type="PROSITE" id="PS50929">
    <property type="entry name" value="ABC_TM1F"/>
    <property type="match status" value="1"/>
</dbReference>
<dbReference type="Gene3D" id="1.20.1560.10">
    <property type="entry name" value="ABC transporter type 1, transmembrane domain"/>
    <property type="match status" value="1"/>
</dbReference>
<dbReference type="CDD" id="cd07346">
    <property type="entry name" value="ABC_6TM_exporters"/>
    <property type="match status" value="1"/>
</dbReference>
<keyword evidence="6 12" id="KW-1133">Transmembrane helix</keyword>
<keyword evidence="4" id="KW-0547">Nucleotide-binding</keyword>
<dbReference type="GO" id="GO:0008559">
    <property type="term" value="F:ABC-type xenobiotic transporter activity"/>
    <property type="evidence" value="ECO:0007669"/>
    <property type="project" value="UniProtKB-EC"/>
</dbReference>
<dbReference type="OrthoDB" id="9770415at2"/>
<evidence type="ECO:0000256" key="12">
    <source>
        <dbReference type="SAM" id="Phobius"/>
    </source>
</evidence>
<gene>
    <name evidence="15" type="ORF">CBF31_10440</name>
</gene>
<dbReference type="InterPro" id="IPR003439">
    <property type="entry name" value="ABC_transporter-like_ATP-bd"/>
</dbReference>
<dbReference type="SMART" id="SM00382">
    <property type="entry name" value="AAA"/>
    <property type="match status" value="1"/>
</dbReference>
<proteinExistence type="inferred from homology"/>
<feature type="transmembrane region" description="Helical" evidence="12">
    <location>
        <begin position="143"/>
        <end position="161"/>
    </location>
</feature>
<comment type="similarity">
    <text evidence="10">Belongs to the ABC transporter superfamily. Multidrug exporter LmrA (TC 3.A.1.117.1) family.</text>
</comment>
<evidence type="ECO:0000256" key="3">
    <source>
        <dbReference type="ARBA" id="ARBA00022692"/>
    </source>
</evidence>
<dbReference type="AlphaFoldDB" id="A0A430A4H3"/>
<feature type="domain" description="ABC transmembrane type-1" evidence="14">
    <location>
        <begin position="28"/>
        <end position="310"/>
    </location>
</feature>
<organism evidence="15 16">
    <name type="scientific">Vagococcus fessus</name>
    <dbReference type="NCBI Taxonomy" id="120370"/>
    <lineage>
        <taxon>Bacteria</taxon>
        <taxon>Bacillati</taxon>
        <taxon>Bacillota</taxon>
        <taxon>Bacilli</taxon>
        <taxon>Lactobacillales</taxon>
        <taxon>Enterococcaceae</taxon>
        <taxon>Vagococcus</taxon>
    </lineage>
</organism>